<dbReference type="EMBL" id="AVPJ01000013">
    <property type="protein sequence ID" value="KGN31205.1"/>
    <property type="molecule type" value="Genomic_DNA"/>
</dbReference>
<protein>
    <recommendedName>
        <fullName evidence="3">AbiEi antitoxin C-terminal domain-containing protein</fullName>
    </recommendedName>
</protein>
<keyword evidence="2" id="KW-1185">Reference proteome</keyword>
<dbReference type="RefSeq" id="WP_035917797.1">
    <property type="nucleotide sequence ID" value="NZ_AVPJ01000013.1"/>
</dbReference>
<name>A0A0A0J1B5_9MICO</name>
<reference evidence="1 2" key="1">
    <citation type="submission" date="2013-08" db="EMBL/GenBank/DDBJ databases">
        <title>The genome sequence of Knoellia sinensis.</title>
        <authorList>
            <person name="Zhu W."/>
            <person name="Wang G."/>
        </authorList>
    </citation>
    <scope>NUCLEOTIDE SEQUENCE [LARGE SCALE GENOMIC DNA]</scope>
    <source>
        <strain evidence="1 2">KCTC 19936</strain>
    </source>
</reference>
<evidence type="ECO:0008006" key="3">
    <source>
        <dbReference type="Google" id="ProtNLM"/>
    </source>
</evidence>
<proteinExistence type="predicted"/>
<comment type="caution">
    <text evidence="1">The sequence shown here is derived from an EMBL/GenBank/DDBJ whole genome shotgun (WGS) entry which is preliminary data.</text>
</comment>
<sequence>MSAFKDLPQPFARADVLAADLSPRAIGREVARGLVIEVAKRLYAVRSPWEEQPPWVRHRSMAAAAVRLTKDAIISHASDAALLGLPYPTHPPSRVSMTLMDDGRTLRSDSWRRFARAQTPYEHVEIRDGVPRLVRARTVIDCARVLHPRDALAIADGALRAGMVTHEALLTMRRHQRKWPGVAKANDVLMLADGRRENWLESASAWAAHEWGLPIAVPQVNILTSTRRFAGRCDALWPDEGIVGEADGVEKYLMGGSSEAAVLQRLEAEAVRQRGFTELGLEVVRWVPREAIDGAELHARFQAAKRGAGSPTLTAEFACSCCSRALAECSVEAHLRQWRRQLVEEFAPKVW</sequence>
<organism evidence="1 2">
    <name type="scientific">Knoellia sinensis KCTC 19936</name>
    <dbReference type="NCBI Taxonomy" id="1385520"/>
    <lineage>
        <taxon>Bacteria</taxon>
        <taxon>Bacillati</taxon>
        <taxon>Actinomycetota</taxon>
        <taxon>Actinomycetes</taxon>
        <taxon>Micrococcales</taxon>
        <taxon>Intrasporangiaceae</taxon>
        <taxon>Knoellia</taxon>
    </lineage>
</organism>
<dbReference type="STRING" id="1385520.N802_04930"/>
<dbReference type="AlphaFoldDB" id="A0A0A0J1B5"/>
<dbReference type="eggNOG" id="COG5340">
    <property type="taxonomic scope" value="Bacteria"/>
</dbReference>
<dbReference type="OrthoDB" id="5517693at2"/>
<gene>
    <name evidence="1" type="ORF">N802_04930</name>
</gene>
<evidence type="ECO:0000313" key="1">
    <source>
        <dbReference type="EMBL" id="KGN31205.1"/>
    </source>
</evidence>
<accession>A0A0A0J1B5</accession>
<evidence type="ECO:0000313" key="2">
    <source>
        <dbReference type="Proteomes" id="UP000030002"/>
    </source>
</evidence>
<dbReference type="Proteomes" id="UP000030002">
    <property type="component" value="Unassembled WGS sequence"/>
</dbReference>